<gene>
    <name evidence="2" type="ORF">DIATSA_LOCUS6057</name>
</gene>
<organism evidence="2 3">
    <name type="scientific">Diatraea saccharalis</name>
    <name type="common">sugarcane borer</name>
    <dbReference type="NCBI Taxonomy" id="40085"/>
    <lineage>
        <taxon>Eukaryota</taxon>
        <taxon>Metazoa</taxon>
        <taxon>Ecdysozoa</taxon>
        <taxon>Arthropoda</taxon>
        <taxon>Hexapoda</taxon>
        <taxon>Insecta</taxon>
        <taxon>Pterygota</taxon>
        <taxon>Neoptera</taxon>
        <taxon>Endopterygota</taxon>
        <taxon>Lepidoptera</taxon>
        <taxon>Glossata</taxon>
        <taxon>Ditrysia</taxon>
        <taxon>Pyraloidea</taxon>
        <taxon>Crambidae</taxon>
        <taxon>Crambinae</taxon>
        <taxon>Diatraea</taxon>
    </lineage>
</organism>
<evidence type="ECO:0000313" key="3">
    <source>
        <dbReference type="Proteomes" id="UP001153714"/>
    </source>
</evidence>
<dbReference type="OrthoDB" id="8122210at2759"/>
<name>A0A9N9WE67_9NEOP</name>
<dbReference type="AlphaFoldDB" id="A0A9N9WE67"/>
<evidence type="ECO:0000313" key="2">
    <source>
        <dbReference type="EMBL" id="CAG9788235.1"/>
    </source>
</evidence>
<feature type="region of interest" description="Disordered" evidence="1">
    <location>
        <begin position="202"/>
        <end position="228"/>
    </location>
</feature>
<evidence type="ECO:0000256" key="1">
    <source>
        <dbReference type="SAM" id="MobiDB-lite"/>
    </source>
</evidence>
<dbReference type="Proteomes" id="UP001153714">
    <property type="component" value="Chromosome 19"/>
</dbReference>
<feature type="compositionally biased region" description="Polar residues" evidence="1">
    <location>
        <begin position="215"/>
        <end position="228"/>
    </location>
</feature>
<reference evidence="2" key="1">
    <citation type="submission" date="2021-12" db="EMBL/GenBank/DDBJ databases">
        <authorList>
            <person name="King R."/>
        </authorList>
    </citation>
    <scope>NUCLEOTIDE SEQUENCE</scope>
</reference>
<dbReference type="EMBL" id="OU893350">
    <property type="protein sequence ID" value="CAG9788235.1"/>
    <property type="molecule type" value="Genomic_DNA"/>
</dbReference>
<accession>A0A9N9WE67</accession>
<feature type="compositionally biased region" description="Basic residues" evidence="1">
    <location>
        <begin position="104"/>
        <end position="114"/>
    </location>
</feature>
<proteinExistence type="predicted"/>
<reference evidence="2" key="2">
    <citation type="submission" date="2022-10" db="EMBL/GenBank/DDBJ databases">
        <authorList>
            <consortium name="ENA_rothamsted_submissions"/>
            <consortium name="culmorum"/>
            <person name="King R."/>
        </authorList>
    </citation>
    <scope>NUCLEOTIDE SEQUENCE</scope>
</reference>
<sequence>MEDLTNVNQCTSISELITKEVEIKDKSKEVDEKFDSLYEKITNNNEGENFEAIVSINKSSKTAVITPIVRKKTLVDYESSESESDDLKNSGAVTPHPKLVPKTPRQKRQRAGTPHTKKLFPLMRQKVVEEYEETINDDDYDSSPVTNKTTSLRHDATDGTQAEMTTPTSHVQHNILKLALAVTTSTPTHPVAGGWSMFPEQGADSPLSEIENPESPAQNLTNEASKNENFAPKLKSIIITGTRLRLGSQDSSEKHVTFQDSANSTEVSSIKTKKVKFADGTVFEQENKLKRVYRKPKRLLTPGPQKKYCLNPRFQALINRFENNGQTMARTPIQNKEKIPDSTPPVGEHAHMPARAINFKEDSPIVERENTLKESNELFKSCVESPVQNVGINNAITALTTNIAGSLQNCLSSVLKASEEETEIQFKFVITKKKVSVKRIVDDKEGVDERSSEIERNVESNKENIWSSVAKAVRNVFWGEHGDSLAISTPHNSSKNDSTSSSASKRKCSELSDVELSPLNHKKYKYGERICGRPPLRRSKTWGVSNIRSSLSAGQQSLIKEVSLCQDEAMNLSF</sequence>
<keyword evidence="3" id="KW-1185">Reference proteome</keyword>
<protein>
    <submittedName>
        <fullName evidence="2">Uncharacterized protein</fullName>
    </submittedName>
</protein>
<feature type="region of interest" description="Disordered" evidence="1">
    <location>
        <begin position="81"/>
        <end position="114"/>
    </location>
</feature>